<dbReference type="AlphaFoldDB" id="A0A4X1SGC2"/>
<name>A0A4X1SGC2_PIG</name>
<proteinExistence type="predicted"/>
<protein>
    <submittedName>
        <fullName evidence="2">Uncharacterized protein</fullName>
    </submittedName>
</protein>
<sequence length="81" mass="9490">MPAESTFNLEWLSLQILSDWSKRDWMRVCEWISANPSPLLEKSLWNPKHGSVASASGKTEQIYVFVFLIFDFFFFAVQKKN</sequence>
<organism evidence="2 3">
    <name type="scientific">Sus scrofa</name>
    <name type="common">Pig</name>
    <dbReference type="NCBI Taxonomy" id="9823"/>
    <lineage>
        <taxon>Eukaryota</taxon>
        <taxon>Metazoa</taxon>
        <taxon>Chordata</taxon>
        <taxon>Craniata</taxon>
        <taxon>Vertebrata</taxon>
        <taxon>Euteleostomi</taxon>
        <taxon>Mammalia</taxon>
        <taxon>Eutheria</taxon>
        <taxon>Laurasiatheria</taxon>
        <taxon>Artiodactyla</taxon>
        <taxon>Suina</taxon>
        <taxon>Suidae</taxon>
        <taxon>Sus</taxon>
    </lineage>
</organism>
<evidence type="ECO:0000313" key="2">
    <source>
        <dbReference type="Ensembl" id="ENSSSCP00070001292.1"/>
    </source>
</evidence>
<evidence type="ECO:0000256" key="1">
    <source>
        <dbReference type="SAM" id="Phobius"/>
    </source>
</evidence>
<keyword evidence="1" id="KW-1133">Transmembrane helix</keyword>
<keyword evidence="1" id="KW-0472">Membrane</keyword>
<feature type="transmembrane region" description="Helical" evidence="1">
    <location>
        <begin position="61"/>
        <end position="77"/>
    </location>
</feature>
<dbReference type="Ensembl" id="ENSSSCT00070001504.1">
    <property type="protein sequence ID" value="ENSSSCP00070001292.1"/>
    <property type="gene ID" value="ENSSSCG00070000787.1"/>
</dbReference>
<dbReference type="Proteomes" id="UP000314985">
    <property type="component" value="Chromosome 15"/>
</dbReference>
<accession>A0A4X1SGC2</accession>
<reference evidence="2 3" key="1">
    <citation type="submission" date="2017-08" db="EMBL/GenBank/DDBJ databases">
        <title>USMARCv1.0.</title>
        <authorList>
            <person name="Hannum G.I."/>
            <person name="Koren S."/>
            <person name="Schroeder S.G."/>
            <person name="Chin S.C."/>
            <person name="Nonneman D.J."/>
            <person name="Becker S.A."/>
            <person name="Rosen B.D."/>
            <person name="Bickhart D.M."/>
            <person name="Putnam N.H."/>
            <person name="Green R.E."/>
            <person name="Tuggle C.K."/>
            <person name="Liu H."/>
            <person name="Rohrer G.A."/>
            <person name="Warr A."/>
            <person name="Hall R."/>
            <person name="Kim K."/>
            <person name="Hume D.A."/>
            <person name="Talbot R."/>
            <person name="Chow W."/>
            <person name="Howe K."/>
            <person name="Schwartz A.S."/>
            <person name="Watson M."/>
            <person name="Archibald A.L."/>
            <person name="Phillippy A.M."/>
            <person name="Smith T.P.L."/>
        </authorList>
    </citation>
    <scope>NUCLEOTIDE SEQUENCE [LARGE SCALE GENOMIC DNA]</scope>
</reference>
<evidence type="ECO:0000313" key="3">
    <source>
        <dbReference type="Proteomes" id="UP000314985"/>
    </source>
</evidence>
<keyword evidence="1" id="KW-0812">Transmembrane</keyword>
<reference evidence="2" key="2">
    <citation type="submission" date="2025-08" db="UniProtKB">
        <authorList>
            <consortium name="Ensembl"/>
        </authorList>
    </citation>
    <scope>IDENTIFICATION</scope>
</reference>